<dbReference type="AlphaFoldDB" id="A0A915IES0"/>
<evidence type="ECO:0000313" key="1">
    <source>
        <dbReference type="Proteomes" id="UP000887565"/>
    </source>
</evidence>
<dbReference type="Proteomes" id="UP000887565">
    <property type="component" value="Unplaced"/>
</dbReference>
<protein>
    <submittedName>
        <fullName evidence="2">Uncharacterized protein</fullName>
    </submittedName>
</protein>
<dbReference type="WBParaSite" id="nRc.2.0.1.t11716-RA">
    <property type="protein sequence ID" value="nRc.2.0.1.t11716-RA"/>
    <property type="gene ID" value="nRc.2.0.1.g11716"/>
</dbReference>
<organism evidence="1 2">
    <name type="scientific">Romanomermis culicivorax</name>
    <name type="common">Nematode worm</name>
    <dbReference type="NCBI Taxonomy" id="13658"/>
    <lineage>
        <taxon>Eukaryota</taxon>
        <taxon>Metazoa</taxon>
        <taxon>Ecdysozoa</taxon>
        <taxon>Nematoda</taxon>
        <taxon>Enoplea</taxon>
        <taxon>Dorylaimia</taxon>
        <taxon>Mermithida</taxon>
        <taxon>Mermithoidea</taxon>
        <taxon>Mermithidae</taxon>
        <taxon>Romanomermis</taxon>
    </lineage>
</organism>
<proteinExistence type="predicted"/>
<sequence>MEVLRYATLDGRGSLLCFLALLRYGFATDIQNCFQLYAHDTMEPKLVADLARRFRETFEDKYTDQQWKGAYDVEEMMDNINTLYFMMRGEAITTYKLSEEQAPGAFYCPPHFSNSDIEPQPVPRGWYPWVERKVKAPRKRKSTDGSEDEPTND</sequence>
<name>A0A915IES0_ROMCU</name>
<evidence type="ECO:0000313" key="2">
    <source>
        <dbReference type="WBParaSite" id="nRc.2.0.1.t11716-RA"/>
    </source>
</evidence>
<reference evidence="2" key="1">
    <citation type="submission" date="2022-11" db="UniProtKB">
        <authorList>
            <consortium name="WormBaseParasite"/>
        </authorList>
    </citation>
    <scope>IDENTIFICATION</scope>
</reference>
<accession>A0A915IES0</accession>
<keyword evidence="1" id="KW-1185">Reference proteome</keyword>